<dbReference type="OrthoDB" id="10263760at2759"/>
<dbReference type="PANTHER" id="PTHR11728">
    <property type="entry name" value="GLYCEROL-3-PHOSPHATE DEHYDROGENASE"/>
    <property type="match status" value="1"/>
</dbReference>
<dbReference type="GO" id="GO:0005829">
    <property type="term" value="C:cytosol"/>
    <property type="evidence" value="ECO:0007669"/>
    <property type="project" value="TreeGrafter"/>
</dbReference>
<name>A0A3P7LXT0_STRVU</name>
<organism evidence="3 4">
    <name type="scientific">Strongylus vulgaris</name>
    <name type="common">Blood worm</name>
    <dbReference type="NCBI Taxonomy" id="40348"/>
    <lineage>
        <taxon>Eukaryota</taxon>
        <taxon>Metazoa</taxon>
        <taxon>Ecdysozoa</taxon>
        <taxon>Nematoda</taxon>
        <taxon>Chromadorea</taxon>
        <taxon>Rhabditida</taxon>
        <taxon>Rhabditina</taxon>
        <taxon>Rhabditomorpha</taxon>
        <taxon>Strongyloidea</taxon>
        <taxon>Strongylidae</taxon>
        <taxon>Strongylus</taxon>
    </lineage>
</organism>
<dbReference type="InterPro" id="IPR036291">
    <property type="entry name" value="NAD(P)-bd_dom_sf"/>
</dbReference>
<evidence type="ECO:0000313" key="3">
    <source>
        <dbReference type="EMBL" id="VDM83918.1"/>
    </source>
</evidence>
<sequence length="137" mass="15769">MIEYDNSHVFTVQFFRGSAIARIVGNNTKLYPNDFEEIVRMWVVPKKFEQRKSSFQVFEEMVDGQKLSEIINTRHENTKYLPGKQLPDNVIAVPDLVESCEDANILIFVVPHQFVRNICRQLVGKIGSDVQAISLIK</sequence>
<dbReference type="EMBL" id="UYYB01126233">
    <property type="protein sequence ID" value="VDM83918.1"/>
    <property type="molecule type" value="Genomic_DNA"/>
</dbReference>
<dbReference type="Gene3D" id="3.40.50.720">
    <property type="entry name" value="NAD(P)-binding Rossmann-like Domain"/>
    <property type="match status" value="1"/>
</dbReference>
<dbReference type="Pfam" id="PF01210">
    <property type="entry name" value="NAD_Gly3P_dh_N"/>
    <property type="match status" value="1"/>
</dbReference>
<reference evidence="3 4" key="1">
    <citation type="submission" date="2018-11" db="EMBL/GenBank/DDBJ databases">
        <authorList>
            <consortium name="Pathogen Informatics"/>
        </authorList>
    </citation>
    <scope>NUCLEOTIDE SEQUENCE [LARGE SCALE GENOMIC DNA]</scope>
</reference>
<feature type="non-terminal residue" evidence="3">
    <location>
        <position position="137"/>
    </location>
</feature>
<dbReference type="GO" id="GO:0051287">
    <property type="term" value="F:NAD binding"/>
    <property type="evidence" value="ECO:0007669"/>
    <property type="project" value="InterPro"/>
</dbReference>
<protein>
    <recommendedName>
        <fullName evidence="2">Glycerol-3-phosphate dehydrogenase NAD-dependent N-terminal domain-containing protein</fullName>
    </recommendedName>
</protein>
<dbReference type="GO" id="GO:0047952">
    <property type="term" value="F:glycerol-3-phosphate dehydrogenase [NAD(P)+] activity"/>
    <property type="evidence" value="ECO:0007669"/>
    <property type="project" value="TreeGrafter"/>
</dbReference>
<dbReference type="GO" id="GO:0046168">
    <property type="term" value="P:glycerol-3-phosphate catabolic process"/>
    <property type="evidence" value="ECO:0007669"/>
    <property type="project" value="InterPro"/>
</dbReference>
<feature type="domain" description="Glycerol-3-phosphate dehydrogenase NAD-dependent N-terminal" evidence="2">
    <location>
        <begin position="17"/>
        <end position="137"/>
    </location>
</feature>
<keyword evidence="4" id="KW-1185">Reference proteome</keyword>
<dbReference type="Proteomes" id="UP000270094">
    <property type="component" value="Unassembled WGS sequence"/>
</dbReference>
<dbReference type="PANTHER" id="PTHR11728:SF8">
    <property type="entry name" value="GLYCEROL-3-PHOSPHATE DEHYDROGENASE [NAD(+)]-RELATED"/>
    <property type="match status" value="1"/>
</dbReference>
<evidence type="ECO:0000256" key="1">
    <source>
        <dbReference type="ARBA" id="ARBA00023027"/>
    </source>
</evidence>
<evidence type="ECO:0000259" key="2">
    <source>
        <dbReference type="Pfam" id="PF01210"/>
    </source>
</evidence>
<keyword evidence="1" id="KW-0520">NAD</keyword>
<dbReference type="InterPro" id="IPR011128">
    <property type="entry name" value="G3P_DH_NAD-dep_N"/>
</dbReference>
<evidence type="ECO:0000313" key="4">
    <source>
        <dbReference type="Proteomes" id="UP000270094"/>
    </source>
</evidence>
<dbReference type="SUPFAM" id="SSF51735">
    <property type="entry name" value="NAD(P)-binding Rossmann-fold domains"/>
    <property type="match status" value="1"/>
</dbReference>
<proteinExistence type="predicted"/>
<dbReference type="AlphaFoldDB" id="A0A3P7LXT0"/>
<accession>A0A3P7LXT0</accession>
<gene>
    <name evidence="3" type="ORF">SVUK_LOCUS18916</name>
</gene>